<dbReference type="GO" id="GO:1990904">
    <property type="term" value="C:ribonucleoprotein complex"/>
    <property type="evidence" value="ECO:0007669"/>
    <property type="project" value="UniProtKB-KW"/>
</dbReference>
<proteinExistence type="inferred from homology"/>
<gene>
    <name evidence="5 6" type="primary">rpmC</name>
    <name evidence="6" type="ORF">Verru16b_00466</name>
</gene>
<dbReference type="EMBL" id="CP016094">
    <property type="protein sequence ID" value="AOS43423.1"/>
    <property type="molecule type" value="Genomic_DNA"/>
</dbReference>
<dbReference type="RefSeq" id="WP_069960776.1">
    <property type="nucleotide sequence ID" value="NZ_CP016094.1"/>
</dbReference>
<dbReference type="KEGG" id="obg:Verru16b_00466"/>
<dbReference type="AlphaFoldDB" id="A0A1D8ARA6"/>
<dbReference type="SUPFAM" id="SSF46561">
    <property type="entry name" value="Ribosomal protein L29 (L29p)"/>
    <property type="match status" value="1"/>
</dbReference>
<name>A0A1D8ARA6_9BACT</name>
<dbReference type="Gene3D" id="1.10.287.310">
    <property type="match status" value="1"/>
</dbReference>
<dbReference type="Proteomes" id="UP000095228">
    <property type="component" value="Chromosome"/>
</dbReference>
<dbReference type="InterPro" id="IPR018254">
    <property type="entry name" value="Ribosomal_uL29_CS"/>
</dbReference>
<keyword evidence="3 5" id="KW-0687">Ribonucleoprotein</keyword>
<evidence type="ECO:0000256" key="5">
    <source>
        <dbReference type="HAMAP-Rule" id="MF_00374"/>
    </source>
</evidence>
<dbReference type="Pfam" id="PF00831">
    <property type="entry name" value="Ribosomal_L29"/>
    <property type="match status" value="1"/>
</dbReference>
<keyword evidence="2 5" id="KW-0689">Ribosomal protein</keyword>
<organism evidence="6 7">
    <name type="scientific">Lacunisphaera limnophila</name>
    <dbReference type="NCBI Taxonomy" id="1838286"/>
    <lineage>
        <taxon>Bacteria</taxon>
        <taxon>Pseudomonadati</taxon>
        <taxon>Verrucomicrobiota</taxon>
        <taxon>Opitutia</taxon>
        <taxon>Opitutales</taxon>
        <taxon>Opitutaceae</taxon>
        <taxon>Lacunisphaera</taxon>
    </lineage>
</organism>
<keyword evidence="7" id="KW-1185">Reference proteome</keyword>
<dbReference type="GO" id="GO:0005840">
    <property type="term" value="C:ribosome"/>
    <property type="evidence" value="ECO:0007669"/>
    <property type="project" value="UniProtKB-KW"/>
</dbReference>
<evidence type="ECO:0000256" key="2">
    <source>
        <dbReference type="ARBA" id="ARBA00022980"/>
    </source>
</evidence>
<evidence type="ECO:0000313" key="6">
    <source>
        <dbReference type="EMBL" id="AOS43423.1"/>
    </source>
</evidence>
<evidence type="ECO:0000256" key="1">
    <source>
        <dbReference type="ARBA" id="ARBA00009254"/>
    </source>
</evidence>
<dbReference type="GO" id="GO:0006412">
    <property type="term" value="P:translation"/>
    <property type="evidence" value="ECO:0007669"/>
    <property type="project" value="UniProtKB-UniRule"/>
</dbReference>
<reference evidence="6 7" key="1">
    <citation type="submission" date="2016-06" db="EMBL/GenBank/DDBJ databases">
        <title>Three novel species with peptidoglycan cell walls form the new genus Lacunisphaera gen. nov. in the family Opitutaceae of the verrucomicrobial subdivision 4.</title>
        <authorList>
            <person name="Rast P."/>
            <person name="Gloeckner I."/>
            <person name="Jogler M."/>
            <person name="Boedeker C."/>
            <person name="Jeske O."/>
            <person name="Wiegand S."/>
            <person name="Reinhardt R."/>
            <person name="Schumann P."/>
            <person name="Rohde M."/>
            <person name="Spring S."/>
            <person name="Gloeckner F.O."/>
            <person name="Jogler C."/>
        </authorList>
    </citation>
    <scope>NUCLEOTIDE SEQUENCE [LARGE SCALE GENOMIC DNA]</scope>
    <source>
        <strain evidence="6 7">IG16b</strain>
    </source>
</reference>
<dbReference type="NCBIfam" id="TIGR00012">
    <property type="entry name" value="L29"/>
    <property type="match status" value="1"/>
</dbReference>
<comment type="similarity">
    <text evidence="1 5">Belongs to the universal ribosomal protein uL29 family.</text>
</comment>
<protein>
    <recommendedName>
        <fullName evidence="4 5">Large ribosomal subunit protein uL29</fullName>
    </recommendedName>
</protein>
<dbReference type="STRING" id="1838286.Verru16b_00466"/>
<dbReference type="InterPro" id="IPR001854">
    <property type="entry name" value="Ribosomal_uL29"/>
</dbReference>
<accession>A0A1D8ARA6</accession>
<dbReference type="GO" id="GO:0003735">
    <property type="term" value="F:structural constituent of ribosome"/>
    <property type="evidence" value="ECO:0007669"/>
    <property type="project" value="InterPro"/>
</dbReference>
<dbReference type="InterPro" id="IPR036049">
    <property type="entry name" value="Ribosomal_uL29_sf"/>
</dbReference>
<evidence type="ECO:0000313" key="7">
    <source>
        <dbReference type="Proteomes" id="UP000095228"/>
    </source>
</evidence>
<dbReference type="OrthoDB" id="9815192at2"/>
<dbReference type="HAMAP" id="MF_00374">
    <property type="entry name" value="Ribosomal_uL29"/>
    <property type="match status" value="1"/>
</dbReference>
<evidence type="ECO:0000256" key="3">
    <source>
        <dbReference type="ARBA" id="ARBA00023274"/>
    </source>
</evidence>
<sequence>MTSKEIRELAPAEITTKLRETRELLLQLRLRKNSGQVEKPHLLREYRKDIARLETILKQKKTTKAA</sequence>
<dbReference type="PROSITE" id="PS00579">
    <property type="entry name" value="RIBOSOMAL_L29"/>
    <property type="match status" value="1"/>
</dbReference>
<evidence type="ECO:0000256" key="4">
    <source>
        <dbReference type="ARBA" id="ARBA00035204"/>
    </source>
</evidence>